<dbReference type="Proteomes" id="UP000193804">
    <property type="component" value="Unassembled WGS sequence"/>
</dbReference>
<dbReference type="SUPFAM" id="SSF140478">
    <property type="entry name" value="LemA-like"/>
    <property type="match status" value="1"/>
</dbReference>
<name>A0A1X7KN74_9BACT</name>
<dbReference type="RefSeq" id="WP_085518260.1">
    <property type="nucleotide sequence ID" value="NZ_FXAW01000006.1"/>
</dbReference>
<evidence type="ECO:0000256" key="1">
    <source>
        <dbReference type="ARBA" id="ARBA00004167"/>
    </source>
</evidence>
<keyword evidence="6" id="KW-0175">Coiled coil</keyword>
<reference evidence="8" key="1">
    <citation type="submission" date="2017-04" db="EMBL/GenBank/DDBJ databases">
        <authorList>
            <person name="Varghese N."/>
            <person name="Submissions S."/>
        </authorList>
    </citation>
    <scope>NUCLEOTIDE SEQUENCE [LARGE SCALE GENOMIC DNA]</scope>
    <source>
        <strain evidence="8">DSM 4125</strain>
    </source>
</reference>
<dbReference type="EMBL" id="FXAW01000006">
    <property type="protein sequence ID" value="SMG42183.1"/>
    <property type="molecule type" value="Genomic_DNA"/>
</dbReference>
<dbReference type="GO" id="GO:0016020">
    <property type="term" value="C:membrane"/>
    <property type="evidence" value="ECO:0007669"/>
    <property type="project" value="UniProtKB-SubCell"/>
</dbReference>
<evidence type="ECO:0000313" key="8">
    <source>
        <dbReference type="Proteomes" id="UP000193804"/>
    </source>
</evidence>
<dbReference type="InterPro" id="IPR007156">
    <property type="entry name" value="MamQ_LemA"/>
</dbReference>
<keyword evidence="4" id="KW-1133">Transmembrane helix</keyword>
<sequence length="198" mass="22578">MKKGLLITLGVIVVIVFILYRVFAGSYNKMVTKEEQVTGAWSQVENVYQRRADLIPNLVNTVKGYADFEQETLQGVIEARSKATGINVNTDDLSPEKIQQFQQAQQGLSSALSRLMVVVERYPDLKANQNFIKLQDQLEGTENRIAVERRRFNEVTQEYNTYIRKFPQTMLAGMYGFEKKGYFEADQGAEDAPEVSFD</sequence>
<dbReference type="AlphaFoldDB" id="A0A1X7KN74"/>
<dbReference type="Gene3D" id="1.20.1440.20">
    <property type="entry name" value="LemA-like domain"/>
    <property type="match status" value="1"/>
</dbReference>
<dbReference type="Pfam" id="PF04011">
    <property type="entry name" value="LemA"/>
    <property type="match status" value="1"/>
</dbReference>
<evidence type="ECO:0000313" key="7">
    <source>
        <dbReference type="EMBL" id="SMG42183.1"/>
    </source>
</evidence>
<keyword evidence="3" id="KW-0812">Transmembrane</keyword>
<comment type="similarity">
    <text evidence="2">Belongs to the LemA family.</text>
</comment>
<keyword evidence="8" id="KW-1185">Reference proteome</keyword>
<feature type="coiled-coil region" evidence="6">
    <location>
        <begin position="131"/>
        <end position="158"/>
    </location>
</feature>
<dbReference type="OrthoDB" id="9804152at2"/>
<accession>A0A1X7KN74</accession>
<dbReference type="PANTHER" id="PTHR34478:SF2">
    <property type="entry name" value="MEMBRANE PROTEIN"/>
    <property type="match status" value="1"/>
</dbReference>
<dbReference type="InterPro" id="IPR023353">
    <property type="entry name" value="LemA-like_dom_sf"/>
</dbReference>
<protein>
    <submittedName>
        <fullName evidence="7">LemA protein</fullName>
    </submittedName>
</protein>
<proteinExistence type="inferred from homology"/>
<evidence type="ECO:0000256" key="4">
    <source>
        <dbReference type="ARBA" id="ARBA00022989"/>
    </source>
</evidence>
<evidence type="ECO:0000256" key="5">
    <source>
        <dbReference type="ARBA" id="ARBA00023136"/>
    </source>
</evidence>
<keyword evidence="5" id="KW-0472">Membrane</keyword>
<evidence type="ECO:0000256" key="2">
    <source>
        <dbReference type="ARBA" id="ARBA00008854"/>
    </source>
</evidence>
<dbReference type="STRING" id="1028.SAMN05661096_02871"/>
<dbReference type="PANTHER" id="PTHR34478">
    <property type="entry name" value="PROTEIN LEMA"/>
    <property type="match status" value="1"/>
</dbReference>
<organism evidence="7 8">
    <name type="scientific">Marivirga sericea</name>
    <dbReference type="NCBI Taxonomy" id="1028"/>
    <lineage>
        <taxon>Bacteria</taxon>
        <taxon>Pseudomonadati</taxon>
        <taxon>Bacteroidota</taxon>
        <taxon>Cytophagia</taxon>
        <taxon>Cytophagales</taxon>
        <taxon>Marivirgaceae</taxon>
        <taxon>Marivirga</taxon>
    </lineage>
</organism>
<gene>
    <name evidence="7" type="ORF">SAMN05661096_02871</name>
</gene>
<evidence type="ECO:0000256" key="3">
    <source>
        <dbReference type="ARBA" id="ARBA00022692"/>
    </source>
</evidence>
<evidence type="ECO:0000256" key="6">
    <source>
        <dbReference type="SAM" id="Coils"/>
    </source>
</evidence>
<comment type="subcellular location">
    <subcellularLocation>
        <location evidence="1">Membrane</location>
        <topology evidence="1">Single-pass membrane protein</topology>
    </subcellularLocation>
</comment>